<name>A0AAT9HI65_9ACTN</name>
<organism evidence="2">
    <name type="scientific">Streptomyces haneummycinicus</name>
    <dbReference type="NCBI Taxonomy" id="3074435"/>
    <lineage>
        <taxon>Bacteria</taxon>
        <taxon>Bacillati</taxon>
        <taxon>Actinomycetota</taxon>
        <taxon>Actinomycetes</taxon>
        <taxon>Kitasatosporales</taxon>
        <taxon>Streptomycetaceae</taxon>
        <taxon>Streptomyces</taxon>
    </lineage>
</organism>
<sequence length="86" mass="9425">MPRGVPLPQETPRASVRSAGRKTRYWSPSRYRKGFSRESGVRSSVVYGGSGKPCAGAPSTPENTMFQTALVQSPTELSRVYHCCCE</sequence>
<evidence type="ECO:0000256" key="1">
    <source>
        <dbReference type="SAM" id="MobiDB-lite"/>
    </source>
</evidence>
<evidence type="ECO:0000313" key="2">
    <source>
        <dbReference type="EMBL" id="BFO17193.1"/>
    </source>
</evidence>
<accession>A0AAT9HI65</accession>
<reference evidence="2" key="1">
    <citation type="submission" date="2024-06" db="EMBL/GenBank/DDBJ databases">
        <authorList>
            <consortium name="consrtm"/>
            <person name="Uemura M."/>
            <person name="Terahara T."/>
        </authorList>
    </citation>
    <scope>NUCLEOTIDE SEQUENCE</scope>
    <source>
        <strain evidence="2">KM77-8</strain>
    </source>
</reference>
<feature type="region of interest" description="Disordered" evidence="1">
    <location>
        <begin position="1"/>
        <end position="22"/>
    </location>
</feature>
<proteinExistence type="predicted"/>
<dbReference type="EMBL" id="AP035768">
    <property type="protein sequence ID" value="BFO17193.1"/>
    <property type="molecule type" value="Genomic_DNA"/>
</dbReference>
<reference evidence="2" key="2">
    <citation type="submission" date="2024-07" db="EMBL/GenBank/DDBJ databases">
        <title>Streptomyces haneummycinica sp. nov., a new antibiotic-producing actinobacterium isolated from marine sediment.</title>
        <authorList>
            <person name="Uemura M."/>
            <person name="Hamada M."/>
            <person name="Hirano S."/>
            <person name="Kobayashi K."/>
            <person name="Ohshiro T."/>
            <person name="Kobayashi T."/>
            <person name="Terahara T."/>
        </authorList>
    </citation>
    <scope>NUCLEOTIDE SEQUENCE</scope>
    <source>
        <strain evidence="2">KM77-8</strain>
    </source>
</reference>
<dbReference type="AlphaFoldDB" id="A0AAT9HI65"/>
<protein>
    <submittedName>
        <fullName evidence="2">Uncharacterized protein</fullName>
    </submittedName>
</protein>
<gene>
    <name evidence="2" type="ORF">SHKM778_35810</name>
</gene>